<keyword evidence="2" id="KW-0413">Isomerase</keyword>
<dbReference type="AlphaFoldDB" id="A0A024JZ04"/>
<evidence type="ECO:0000259" key="1">
    <source>
        <dbReference type="Pfam" id="PF12680"/>
    </source>
</evidence>
<dbReference type="SUPFAM" id="SSF54427">
    <property type="entry name" value="NTF2-like"/>
    <property type="match status" value="1"/>
</dbReference>
<dbReference type="EMBL" id="HG964446">
    <property type="protein sequence ID" value="CDO89045.1"/>
    <property type="molecule type" value="Genomic_DNA"/>
</dbReference>
<dbReference type="RefSeq" id="WP_051641313.1">
    <property type="nucleotide sequence ID" value="NZ_HG964446.1"/>
</dbReference>
<dbReference type="eggNOG" id="COG3631">
    <property type="taxonomic scope" value="Bacteria"/>
</dbReference>
<dbReference type="Proteomes" id="UP000193710">
    <property type="component" value="Unassembled WGS sequence"/>
</dbReference>
<feature type="domain" description="SnoaL-like" evidence="1">
    <location>
        <begin position="18"/>
        <end position="117"/>
    </location>
</feature>
<dbReference type="EMBL" id="LQPY01000029">
    <property type="protein sequence ID" value="ORX01783.1"/>
    <property type="molecule type" value="Genomic_DNA"/>
</dbReference>
<dbReference type="HOGENOM" id="CLU_107220_1_2_11"/>
<proteinExistence type="predicted"/>
<dbReference type="InterPro" id="IPR037401">
    <property type="entry name" value="SnoaL-like"/>
</dbReference>
<dbReference type="Proteomes" id="UP000028880">
    <property type="component" value="Unassembled WGS sequence"/>
</dbReference>
<name>A0A024JZ04_9MYCO</name>
<dbReference type="Pfam" id="PF12680">
    <property type="entry name" value="SnoaL_2"/>
    <property type="match status" value="1"/>
</dbReference>
<dbReference type="STRING" id="47839.BN973_03416"/>
<evidence type="ECO:0000313" key="4">
    <source>
        <dbReference type="Proteomes" id="UP000193710"/>
    </source>
</evidence>
<evidence type="ECO:0000313" key="3">
    <source>
        <dbReference type="EMBL" id="ORX01783.1"/>
    </source>
</evidence>
<reference evidence="2" key="2">
    <citation type="submission" date="2014-04" db="EMBL/GenBank/DDBJ databases">
        <authorList>
            <person name="Urmite Genomes U."/>
        </authorList>
    </citation>
    <scope>NUCLEOTIDE SEQUENCE</scope>
    <source>
        <strain evidence="2">DSM 44626</strain>
    </source>
</reference>
<dbReference type="Gene3D" id="3.10.450.50">
    <property type="match status" value="1"/>
</dbReference>
<evidence type="ECO:0000313" key="2">
    <source>
        <dbReference type="EMBL" id="CDO89045.1"/>
    </source>
</evidence>
<gene>
    <name evidence="3" type="ORF">AWC29_21500</name>
    <name evidence="2" type="ORF">BN973_03416</name>
</gene>
<dbReference type="InterPro" id="IPR032710">
    <property type="entry name" value="NTF2-like_dom_sf"/>
</dbReference>
<organism evidence="2">
    <name type="scientific">Mycobacterium triplex</name>
    <dbReference type="NCBI Taxonomy" id="47839"/>
    <lineage>
        <taxon>Bacteria</taxon>
        <taxon>Bacillati</taxon>
        <taxon>Actinomycetota</taxon>
        <taxon>Actinomycetes</taxon>
        <taxon>Mycobacteriales</taxon>
        <taxon>Mycobacteriaceae</taxon>
        <taxon>Mycobacterium</taxon>
        <taxon>Mycobacterium simiae complex</taxon>
    </lineage>
</organism>
<protein>
    <submittedName>
        <fullName evidence="2">Ketosteroid isomerase-related protein</fullName>
    </submittedName>
</protein>
<accession>A0A024JZ04</accession>
<keyword evidence="4" id="KW-1185">Reference proteome</keyword>
<dbReference type="GO" id="GO:0016853">
    <property type="term" value="F:isomerase activity"/>
    <property type="evidence" value="ECO:0007669"/>
    <property type="project" value="UniProtKB-KW"/>
</dbReference>
<sequence>MTESSTRELLTALVAAFGDAERVTELLAPKAQWWITPTVGVLGSPTVGRDAIRAGMRIIFGQLYADVHTTVHHVLCDGDLGAARFTMRATALFAGRQPYENEYTVWVQVQDGLIVRVWEYLDVAHATGQFSS</sequence>
<reference evidence="3 4" key="3">
    <citation type="submission" date="2016-01" db="EMBL/GenBank/DDBJ databases">
        <title>The new phylogeny of the genus Mycobacterium.</title>
        <authorList>
            <person name="Tarcisio F."/>
            <person name="Conor M."/>
            <person name="Antonella G."/>
            <person name="Elisabetta G."/>
            <person name="Giulia F.S."/>
            <person name="Sara T."/>
            <person name="Anna F."/>
            <person name="Clotilde B."/>
            <person name="Roberto B."/>
            <person name="Veronica D.S."/>
            <person name="Fabio R."/>
            <person name="Monica P."/>
            <person name="Olivier J."/>
            <person name="Enrico T."/>
            <person name="Nicola S."/>
        </authorList>
    </citation>
    <scope>NUCLEOTIDE SEQUENCE [LARGE SCALE GENOMIC DNA]</scope>
    <source>
        <strain evidence="3 4">DSM 44626</strain>
    </source>
</reference>
<dbReference type="OrthoDB" id="6657864at2"/>
<reference evidence="2" key="1">
    <citation type="journal article" date="2014" name="Genome Announc.">
        <title>Draft Genome Sequence of Mycobacterium triplex DSM 44626.</title>
        <authorList>
            <person name="Sassi M."/>
            <person name="Croce O."/>
            <person name="Robert C."/>
            <person name="Raoult D."/>
            <person name="Drancourt M."/>
        </authorList>
    </citation>
    <scope>NUCLEOTIDE SEQUENCE [LARGE SCALE GENOMIC DNA]</scope>
    <source>
        <strain evidence="2">DSM 44626</strain>
    </source>
</reference>